<accession>L8HBA7</accession>
<dbReference type="GeneID" id="14922568"/>
<dbReference type="InterPro" id="IPR032854">
    <property type="entry name" value="ALKBH3"/>
</dbReference>
<dbReference type="PROSITE" id="PS51471">
    <property type="entry name" value="FE2OG_OXY"/>
    <property type="match status" value="1"/>
</dbReference>
<dbReference type="InterPro" id="IPR027450">
    <property type="entry name" value="AlkB-like"/>
</dbReference>
<dbReference type="GO" id="GO:0051213">
    <property type="term" value="F:dioxygenase activity"/>
    <property type="evidence" value="ECO:0007669"/>
    <property type="project" value="InterPro"/>
</dbReference>
<dbReference type="EMBL" id="KB007901">
    <property type="protein sequence ID" value="ELR21661.1"/>
    <property type="molecule type" value="Genomic_DNA"/>
</dbReference>
<dbReference type="PANTHER" id="PTHR31212">
    <property type="entry name" value="ALPHA-KETOGLUTARATE-DEPENDENT DIOXYGENASE ALKB HOMOLOG 3"/>
    <property type="match status" value="1"/>
</dbReference>
<dbReference type="InterPro" id="IPR005123">
    <property type="entry name" value="Oxoglu/Fe-dep_dioxygenase_dom"/>
</dbReference>
<evidence type="ECO:0000313" key="2">
    <source>
        <dbReference type="EMBL" id="ELR21661.1"/>
    </source>
</evidence>
<dbReference type="STRING" id="1257118.L8HBA7"/>
<gene>
    <name evidence="2" type="ORF">ACA1_230460</name>
</gene>
<name>L8HBA7_ACACF</name>
<organism evidence="2 3">
    <name type="scientific">Acanthamoeba castellanii (strain ATCC 30010 / Neff)</name>
    <dbReference type="NCBI Taxonomy" id="1257118"/>
    <lineage>
        <taxon>Eukaryota</taxon>
        <taxon>Amoebozoa</taxon>
        <taxon>Discosea</taxon>
        <taxon>Longamoebia</taxon>
        <taxon>Centramoebida</taxon>
        <taxon>Acanthamoebidae</taxon>
        <taxon>Acanthamoeba</taxon>
    </lineage>
</organism>
<proteinExistence type="predicted"/>
<feature type="domain" description="Fe2OG dioxygenase" evidence="1">
    <location>
        <begin position="112"/>
        <end position="214"/>
    </location>
</feature>
<keyword evidence="3" id="KW-1185">Reference proteome</keyword>
<dbReference type="Proteomes" id="UP000011083">
    <property type="component" value="Unassembled WGS sequence"/>
</dbReference>
<dbReference type="VEuPathDB" id="AmoebaDB:ACA1_230460"/>
<dbReference type="PANTHER" id="PTHR31212:SF4">
    <property type="entry name" value="ALPHA-KETOGLUTARATE-DEPENDENT DIOXYGENASE ALKB HOMOLOG 3"/>
    <property type="match status" value="1"/>
</dbReference>
<reference evidence="2 3" key="1">
    <citation type="journal article" date="2013" name="Genome Biol.">
        <title>Genome of Acanthamoeba castellanii highlights extensive lateral gene transfer and early evolution of tyrosine kinase signaling.</title>
        <authorList>
            <person name="Clarke M."/>
            <person name="Lohan A.J."/>
            <person name="Liu B."/>
            <person name="Lagkouvardos I."/>
            <person name="Roy S."/>
            <person name="Zafar N."/>
            <person name="Bertelli C."/>
            <person name="Schilde C."/>
            <person name="Kianianmomeni A."/>
            <person name="Burglin T.R."/>
            <person name="Frech C."/>
            <person name="Turcotte B."/>
            <person name="Kopec K.O."/>
            <person name="Synnott J.M."/>
            <person name="Choo C."/>
            <person name="Paponov I."/>
            <person name="Finkler A."/>
            <person name="Soon Heng Tan C."/>
            <person name="Hutchins A.P."/>
            <person name="Weinmeier T."/>
            <person name="Rattei T."/>
            <person name="Chu J.S."/>
            <person name="Gimenez G."/>
            <person name="Irimia M."/>
            <person name="Rigden D.J."/>
            <person name="Fitzpatrick D.A."/>
            <person name="Lorenzo-Morales J."/>
            <person name="Bateman A."/>
            <person name="Chiu C.H."/>
            <person name="Tang P."/>
            <person name="Hegemann P."/>
            <person name="Fromm H."/>
            <person name="Raoult D."/>
            <person name="Greub G."/>
            <person name="Miranda-Saavedra D."/>
            <person name="Chen N."/>
            <person name="Nash P."/>
            <person name="Ginger M.L."/>
            <person name="Horn M."/>
            <person name="Schaap P."/>
            <person name="Caler L."/>
            <person name="Loftus B."/>
        </authorList>
    </citation>
    <scope>NUCLEOTIDE SEQUENCE [LARGE SCALE GENOMIC DNA]</scope>
    <source>
        <strain evidence="2 3">Neff</strain>
    </source>
</reference>
<dbReference type="InterPro" id="IPR037151">
    <property type="entry name" value="AlkB-like_sf"/>
</dbReference>
<dbReference type="KEGG" id="acan:ACA1_230460"/>
<evidence type="ECO:0000313" key="3">
    <source>
        <dbReference type="Proteomes" id="UP000011083"/>
    </source>
</evidence>
<dbReference type="RefSeq" id="XP_004346606.1">
    <property type="nucleotide sequence ID" value="XM_004346556.1"/>
</dbReference>
<dbReference type="Pfam" id="PF13532">
    <property type="entry name" value="2OG-FeII_Oxy_2"/>
    <property type="match status" value="1"/>
</dbReference>
<dbReference type="OrthoDB" id="445341at2759"/>
<dbReference type="GO" id="GO:0006307">
    <property type="term" value="P:DNA alkylation repair"/>
    <property type="evidence" value="ECO:0007669"/>
    <property type="project" value="InterPro"/>
</dbReference>
<evidence type="ECO:0000259" key="1">
    <source>
        <dbReference type="PROSITE" id="PS51471"/>
    </source>
</evidence>
<sequence length="214" mass="23916">MEGSTTSPTPPGNQLVTEDLDQGVIIHFCPSFLSADEATALFEHIVAAVAWEQSEMTLPDGSKARLPRLQGWMSTENKKVSTLYQKSPPTVWTEPVLKVKSAIEAALGKRCTFDYVLINLYRDGEDSIGFHIDDEARGVNETYGPKNIVASLSLGETRTFVLRHSRKKRLQRRYALTPGSLIVMDGTTQEFWRHGVPKEPEVKGPRINLTFRVS</sequence>
<dbReference type="Gene3D" id="2.60.120.590">
    <property type="entry name" value="Alpha-ketoglutarate-dependent dioxygenase AlkB-like"/>
    <property type="match status" value="1"/>
</dbReference>
<protein>
    <submittedName>
        <fullName evidence="2">2OGFe(II) oxygenase</fullName>
    </submittedName>
</protein>
<dbReference type="AlphaFoldDB" id="L8HBA7"/>
<dbReference type="OMA" id="AMENWNT"/>
<dbReference type="SUPFAM" id="SSF51197">
    <property type="entry name" value="Clavaminate synthase-like"/>
    <property type="match status" value="1"/>
</dbReference>